<dbReference type="RefSeq" id="WP_063261640.1">
    <property type="nucleotide sequence ID" value="NZ_LJKE01000056.1"/>
</dbReference>
<organism evidence="1 2">
    <name type="scientific">Bacillus cereus</name>
    <dbReference type="NCBI Taxonomy" id="1396"/>
    <lineage>
        <taxon>Bacteria</taxon>
        <taxon>Bacillati</taxon>
        <taxon>Bacillota</taxon>
        <taxon>Bacilli</taxon>
        <taxon>Bacillales</taxon>
        <taxon>Bacillaceae</taxon>
        <taxon>Bacillus</taxon>
        <taxon>Bacillus cereus group</taxon>
    </lineage>
</organism>
<comment type="caution">
    <text evidence="1">The sequence shown here is derived from an EMBL/GenBank/DDBJ whole genome shotgun (WGS) entry which is preliminary data.</text>
</comment>
<name>A0A161TTX9_BACCE</name>
<proteinExistence type="predicted"/>
<sequence length="104" mass="12653">MFREFYLLMKRHRHRGWRLEGTIDSMHLSKFCEKYNHDEYRFYIIWDGAQFVISHEERIKNYETIVAIRNSHKYMQQAHEIVSLMNENLSHGHALARVKTKTLA</sequence>
<accession>A0A161TTX9</accession>
<evidence type="ECO:0000313" key="2">
    <source>
        <dbReference type="Proteomes" id="UP000076482"/>
    </source>
</evidence>
<reference evidence="1 2" key="1">
    <citation type="submission" date="2015-09" db="EMBL/GenBank/DDBJ databases">
        <title>Bacillus cereus food isolates.</title>
        <authorList>
            <person name="Boekhorst J."/>
        </authorList>
    </citation>
    <scope>NUCLEOTIDE SEQUENCE [LARGE SCALE GENOMIC DNA]</scope>
    <source>
        <strain evidence="1 2">B4088</strain>
    </source>
</reference>
<evidence type="ECO:0000313" key="1">
    <source>
        <dbReference type="EMBL" id="KZD63339.1"/>
    </source>
</evidence>
<dbReference type="EMBL" id="LJKE01000056">
    <property type="protein sequence ID" value="KZD63339.1"/>
    <property type="molecule type" value="Genomic_DNA"/>
</dbReference>
<dbReference type="AlphaFoldDB" id="A0A161TTX9"/>
<protein>
    <submittedName>
        <fullName evidence="1">Uncharacterized protein</fullName>
    </submittedName>
</protein>
<dbReference type="Proteomes" id="UP000076482">
    <property type="component" value="Unassembled WGS sequence"/>
</dbReference>
<dbReference type="PATRIC" id="fig|1396.535.peg.3970"/>
<gene>
    <name evidence="1" type="ORF">B4088_3324</name>
</gene>